<dbReference type="Proteomes" id="UP000181790">
    <property type="component" value="Unassembled WGS sequence"/>
</dbReference>
<proteinExistence type="predicted"/>
<evidence type="ECO:0000313" key="1">
    <source>
        <dbReference type="EMBL" id="OIN56766.1"/>
    </source>
</evidence>
<dbReference type="AlphaFoldDB" id="A0A1S2VEZ2"/>
<reference evidence="1 2" key="1">
    <citation type="submission" date="2016-10" db="EMBL/GenBank/DDBJ databases">
        <title>Arsenicibacter rosenii gen. nov., sp. nov., an efficient arsenic-methylating bacterium isolated from an arsenic-contaminated paddy soil.</title>
        <authorList>
            <person name="Huang K."/>
        </authorList>
    </citation>
    <scope>NUCLEOTIDE SEQUENCE [LARGE SCALE GENOMIC DNA]</scope>
    <source>
        <strain evidence="1 2">SM-1</strain>
    </source>
</reference>
<keyword evidence="2" id="KW-1185">Reference proteome</keyword>
<gene>
    <name evidence="1" type="ORF">BLX24_23385</name>
</gene>
<dbReference type="EMBL" id="MORL01000019">
    <property type="protein sequence ID" value="OIN56766.1"/>
    <property type="molecule type" value="Genomic_DNA"/>
</dbReference>
<sequence length="120" mass="13958">MDNYAKRVTYMRIKTTTKVIYEITIQHIGSLNTIRQREPVTIFFSNLRKAVDAITTELTLNNWPLKINYTAVYRGVKQRNFYTCDFEIAGTKVFRIRIVPRVLNPALPRLGIDENPVPVN</sequence>
<accession>A0A1S2VEZ2</accession>
<comment type="caution">
    <text evidence="1">The sequence shown here is derived from an EMBL/GenBank/DDBJ whole genome shotgun (WGS) entry which is preliminary data.</text>
</comment>
<organism evidence="1 2">
    <name type="scientific">Arsenicibacter rosenii</name>
    <dbReference type="NCBI Taxonomy" id="1750698"/>
    <lineage>
        <taxon>Bacteria</taxon>
        <taxon>Pseudomonadati</taxon>
        <taxon>Bacteroidota</taxon>
        <taxon>Cytophagia</taxon>
        <taxon>Cytophagales</taxon>
        <taxon>Spirosomataceae</taxon>
        <taxon>Arsenicibacter</taxon>
    </lineage>
</organism>
<evidence type="ECO:0000313" key="2">
    <source>
        <dbReference type="Proteomes" id="UP000181790"/>
    </source>
</evidence>
<protein>
    <submittedName>
        <fullName evidence="1">Uncharacterized protein</fullName>
    </submittedName>
</protein>
<name>A0A1S2VEZ2_9BACT</name>